<dbReference type="SUPFAM" id="SSF49854">
    <property type="entry name" value="Spermadhesin, CUB domain"/>
    <property type="match status" value="1"/>
</dbReference>
<evidence type="ECO:0000313" key="6">
    <source>
        <dbReference type="Proteomes" id="UP001158576"/>
    </source>
</evidence>
<accession>A0ABN7S6D8</accession>
<dbReference type="InterPro" id="IPR035914">
    <property type="entry name" value="Sperma_CUB_dom_sf"/>
</dbReference>
<organism evidence="5 6">
    <name type="scientific">Oikopleura dioica</name>
    <name type="common">Tunicate</name>
    <dbReference type="NCBI Taxonomy" id="34765"/>
    <lineage>
        <taxon>Eukaryota</taxon>
        <taxon>Metazoa</taxon>
        <taxon>Chordata</taxon>
        <taxon>Tunicata</taxon>
        <taxon>Appendicularia</taxon>
        <taxon>Copelata</taxon>
        <taxon>Oikopleuridae</taxon>
        <taxon>Oikopleura</taxon>
    </lineage>
</organism>
<comment type="caution">
    <text evidence="2">Lacks conserved residue(s) required for the propagation of feature annotation.</text>
</comment>
<dbReference type="InterPro" id="IPR000859">
    <property type="entry name" value="CUB_dom"/>
</dbReference>
<evidence type="ECO:0000259" key="3">
    <source>
        <dbReference type="PROSITE" id="PS01180"/>
    </source>
</evidence>
<dbReference type="PROSITE" id="PS51034">
    <property type="entry name" value="ZP_2"/>
    <property type="match status" value="1"/>
</dbReference>
<sequence>MKTFRFLTLAAVSATKEKPPPNEDAPRIQFTDCGFDTLFDSKTTSVEISSPLDPFDSLVYPNYATCEWKFEAPKACGFNINILHFDIEAGGYSCYYDKLSFQNAANYDRGFCNQYDYYGSYYDSYESSGDYGPDFDDLEVGDVLFIPGDSFMARFTTDFSVRNTGFAFTVTPEHDPSKCKKEEDDHPPVCIWSYNNDESVLMKAWEIGEKDKATQRSIYSNSFEDVDKVGEKEFGKRCAAGCRDTPGCFKFKLDGPSTCVHAGNRLSDRNENSYAINGQDCPKKPSTQLWSDYRARTQVFCLFSSITSAESYLDYLRNKNPQMTTWAISDYGNSRKMSRIWEFSIAEGRTSTYGTWFTFFSVNYIREYHVPVNETTTGRRKRQTDDNSDLLDMVNQVVNQFIENLDVGDAEVLGTEVAEIELETMEPNVENIDCADGNNGGCSHFCNQADHVCECPSCWTLLEDEATCTPNPEKIAISCEQSAMSLSLDKCIYSTDESDEIVLSFDDNRCESAESEDQFVISTALDQCDTLTTVEDDEIVFKNVISVKKRTNKYGIVLNTDVDIDVQCRFSSAVNDVSSANFTNRDETQEVGTTGHGEFKFEAAFFSNSDFSDEASDEQVVGEAVFFGLSPSVPIEDVTFVVNDCNVTDGSNSFPVFENGCPNPVVNNNAIGQNFENEDLFQLSYTAFQFSGNAEVTSMEMHCSIFVCMAGLCPVEEPDCTI</sequence>
<dbReference type="CDD" id="cd00041">
    <property type="entry name" value="CUB"/>
    <property type="match status" value="1"/>
</dbReference>
<evidence type="ECO:0000256" key="1">
    <source>
        <dbReference type="ARBA" id="ARBA00023157"/>
    </source>
</evidence>
<dbReference type="Proteomes" id="UP001158576">
    <property type="component" value="Chromosome PAR"/>
</dbReference>
<dbReference type="Gene3D" id="2.60.40.4100">
    <property type="entry name" value="Zona pellucida, ZP-C domain"/>
    <property type="match status" value="1"/>
</dbReference>
<dbReference type="PANTHER" id="PTHR11576">
    <property type="entry name" value="ZONA PELLUCIDA SPERM-BINDING PROTEIN 3"/>
    <property type="match status" value="1"/>
</dbReference>
<dbReference type="PROSITE" id="PS01180">
    <property type="entry name" value="CUB"/>
    <property type="match status" value="1"/>
</dbReference>
<dbReference type="Gene3D" id="2.10.25.10">
    <property type="entry name" value="Laminin"/>
    <property type="match status" value="1"/>
</dbReference>
<proteinExistence type="predicted"/>
<evidence type="ECO:0000259" key="4">
    <source>
        <dbReference type="PROSITE" id="PS51034"/>
    </source>
</evidence>
<dbReference type="InterPro" id="IPR001507">
    <property type="entry name" value="ZP_dom"/>
</dbReference>
<dbReference type="EMBL" id="OU015568">
    <property type="protein sequence ID" value="CAG5091549.1"/>
    <property type="molecule type" value="Genomic_DNA"/>
</dbReference>
<keyword evidence="1" id="KW-1015">Disulfide bond</keyword>
<keyword evidence="6" id="KW-1185">Reference proteome</keyword>
<dbReference type="Gene3D" id="2.60.40.3210">
    <property type="entry name" value="Zona pellucida, ZP-N domain"/>
    <property type="match status" value="1"/>
</dbReference>
<dbReference type="Gene3D" id="2.60.120.290">
    <property type="entry name" value="Spermadhesin, CUB domain"/>
    <property type="match status" value="1"/>
</dbReference>
<dbReference type="SMART" id="SM00241">
    <property type="entry name" value="ZP"/>
    <property type="match status" value="1"/>
</dbReference>
<reference evidence="5 6" key="1">
    <citation type="submission" date="2021-04" db="EMBL/GenBank/DDBJ databases">
        <authorList>
            <person name="Bliznina A."/>
        </authorList>
    </citation>
    <scope>NUCLEOTIDE SEQUENCE [LARGE SCALE GENOMIC DNA]</scope>
</reference>
<dbReference type="PANTHER" id="PTHR11576:SF22">
    <property type="entry name" value="ONCOPROTEIN INDUCED TRANSCRIPT 3"/>
    <property type="match status" value="1"/>
</dbReference>
<dbReference type="SMART" id="SM00042">
    <property type="entry name" value="CUB"/>
    <property type="match status" value="1"/>
</dbReference>
<gene>
    <name evidence="5" type="ORF">OKIOD_LOCUS4682</name>
</gene>
<dbReference type="InterPro" id="IPR042235">
    <property type="entry name" value="ZP-C_dom"/>
</dbReference>
<evidence type="ECO:0000256" key="2">
    <source>
        <dbReference type="PROSITE-ProRule" id="PRU00059"/>
    </source>
</evidence>
<feature type="domain" description="CUB" evidence="3">
    <location>
        <begin position="33"/>
        <end position="173"/>
    </location>
</feature>
<protein>
    <submittedName>
        <fullName evidence="5">Oidioi.mRNA.OKI2018_I69.PAR.g13124.t1.cds</fullName>
    </submittedName>
</protein>
<feature type="domain" description="ZP" evidence="4">
    <location>
        <begin position="478"/>
        <end position="722"/>
    </location>
</feature>
<evidence type="ECO:0000313" key="5">
    <source>
        <dbReference type="EMBL" id="CAG5091549.1"/>
    </source>
</evidence>
<name>A0ABN7S6D8_OIKDI</name>